<dbReference type="RefSeq" id="WP_382383139.1">
    <property type="nucleotide sequence ID" value="NZ_JBHMEZ010000012.1"/>
</dbReference>
<feature type="transmembrane region" description="Helical" evidence="8">
    <location>
        <begin position="265"/>
        <end position="286"/>
    </location>
</feature>
<dbReference type="Gene3D" id="3.40.1710.10">
    <property type="entry name" value="abc type-2 transporter like domain"/>
    <property type="match status" value="1"/>
</dbReference>
<accession>A0ABV5F314</accession>
<dbReference type="PANTHER" id="PTHR30294">
    <property type="entry name" value="MEMBRANE COMPONENT OF ABC TRANSPORTER YHHJ-RELATED"/>
    <property type="match status" value="1"/>
</dbReference>
<feature type="transmembrane region" description="Helical" evidence="8">
    <location>
        <begin position="20"/>
        <end position="40"/>
    </location>
</feature>
<feature type="transmembrane region" description="Helical" evidence="8">
    <location>
        <begin position="227"/>
        <end position="253"/>
    </location>
</feature>
<keyword evidence="7 8" id="KW-0472">Membrane</keyword>
<comment type="caution">
    <text evidence="10">The sequence shown here is derived from an EMBL/GenBank/DDBJ whole genome shotgun (WGS) entry which is preliminary data.</text>
</comment>
<dbReference type="PROSITE" id="PS51012">
    <property type="entry name" value="ABC_TM2"/>
    <property type="match status" value="1"/>
</dbReference>
<keyword evidence="6 8" id="KW-1133">Transmembrane helix</keyword>
<keyword evidence="4" id="KW-1003">Cell membrane</keyword>
<keyword evidence="5 8" id="KW-0812">Transmembrane</keyword>
<evidence type="ECO:0000313" key="10">
    <source>
        <dbReference type="EMBL" id="MFB9053831.1"/>
    </source>
</evidence>
<feature type="transmembrane region" description="Helical" evidence="8">
    <location>
        <begin position="352"/>
        <end position="374"/>
    </location>
</feature>
<evidence type="ECO:0000256" key="3">
    <source>
        <dbReference type="ARBA" id="ARBA00022448"/>
    </source>
</evidence>
<comment type="similarity">
    <text evidence="2">Belongs to the ABC-2 integral membrane protein family.</text>
</comment>
<dbReference type="PANTHER" id="PTHR30294:SF46">
    <property type="entry name" value="ABC TRANSPORTER PERMEASE"/>
    <property type="match status" value="1"/>
</dbReference>
<evidence type="ECO:0000256" key="4">
    <source>
        <dbReference type="ARBA" id="ARBA00022475"/>
    </source>
</evidence>
<evidence type="ECO:0000256" key="2">
    <source>
        <dbReference type="ARBA" id="ARBA00007783"/>
    </source>
</evidence>
<reference evidence="10 11" key="1">
    <citation type="submission" date="2024-09" db="EMBL/GenBank/DDBJ databases">
        <authorList>
            <person name="Sun Q."/>
            <person name="Mori K."/>
        </authorList>
    </citation>
    <scope>NUCLEOTIDE SEQUENCE [LARGE SCALE GENOMIC DNA]</scope>
    <source>
        <strain evidence="10 11">CECT 8286</strain>
    </source>
</reference>
<proteinExistence type="inferred from homology"/>
<dbReference type="Pfam" id="PF12698">
    <property type="entry name" value="ABC2_membrane_3"/>
    <property type="match status" value="1"/>
</dbReference>
<gene>
    <name evidence="10" type="ORF">ACFFVB_12160</name>
</gene>
<sequence>MKNWISLLKREFRLFSSNSVIMAIFLGAPLAYGLLFGAVYKKGKVDNLPILVIDLDNTPMSHNLIDMLDDNEVVTPYVVYNQNNIRHLIIETEYSSIITVPENFEADIIQKRHPEVQVEVNTANILTANYASKAIQIVLGTLNAGIEIEGIKKQGVPAITANSLYESFGVSYVKFFNASANYMEFLWPGMIGVIVQQVFMLALALSFAREFEEHTFFTEFMPKAKNIVNAMFLKTIPFWIMGVVILALIRGMFTLFRIPFDINPIAAVALITALVVSVSFLGVLFSVAIPSQLKATEVLMVIATPSFVVSGFTWPLSQMPGYVVAFAKTIPLTHFLEGLRKLMLYHANLTDLMPQIKAMMILAAVFAGLSFILLEIKIRRHKKRVALQ</sequence>
<evidence type="ECO:0000256" key="5">
    <source>
        <dbReference type="ARBA" id="ARBA00022692"/>
    </source>
</evidence>
<keyword evidence="3" id="KW-0813">Transport</keyword>
<feature type="transmembrane region" description="Helical" evidence="8">
    <location>
        <begin position="185"/>
        <end position="207"/>
    </location>
</feature>
<dbReference type="EMBL" id="JBHMEZ010000012">
    <property type="protein sequence ID" value="MFB9053831.1"/>
    <property type="molecule type" value="Genomic_DNA"/>
</dbReference>
<dbReference type="InterPro" id="IPR051449">
    <property type="entry name" value="ABC-2_transporter_component"/>
</dbReference>
<evidence type="ECO:0000256" key="8">
    <source>
        <dbReference type="SAM" id="Phobius"/>
    </source>
</evidence>
<feature type="domain" description="ABC transmembrane type-2" evidence="9">
    <location>
        <begin position="148"/>
        <end position="377"/>
    </location>
</feature>
<evidence type="ECO:0000256" key="7">
    <source>
        <dbReference type="ARBA" id="ARBA00023136"/>
    </source>
</evidence>
<dbReference type="InterPro" id="IPR047817">
    <property type="entry name" value="ABC2_TM_bact-type"/>
</dbReference>
<protein>
    <submittedName>
        <fullName evidence="10">ABC transporter permease</fullName>
    </submittedName>
</protein>
<comment type="subcellular location">
    <subcellularLocation>
        <location evidence="1">Cell membrane</location>
        <topology evidence="1">Multi-pass membrane protein</topology>
    </subcellularLocation>
</comment>
<organism evidence="10 11">
    <name type="scientific">Formosa undariae</name>
    <dbReference type="NCBI Taxonomy" id="1325436"/>
    <lineage>
        <taxon>Bacteria</taxon>
        <taxon>Pseudomonadati</taxon>
        <taxon>Bacteroidota</taxon>
        <taxon>Flavobacteriia</taxon>
        <taxon>Flavobacteriales</taxon>
        <taxon>Flavobacteriaceae</taxon>
        <taxon>Formosa</taxon>
    </lineage>
</organism>
<dbReference type="Proteomes" id="UP001589605">
    <property type="component" value="Unassembled WGS sequence"/>
</dbReference>
<name>A0ABV5F314_9FLAO</name>
<evidence type="ECO:0000313" key="11">
    <source>
        <dbReference type="Proteomes" id="UP001589605"/>
    </source>
</evidence>
<evidence type="ECO:0000256" key="6">
    <source>
        <dbReference type="ARBA" id="ARBA00022989"/>
    </source>
</evidence>
<feature type="transmembrane region" description="Helical" evidence="8">
    <location>
        <begin position="298"/>
        <end position="316"/>
    </location>
</feature>
<keyword evidence="11" id="KW-1185">Reference proteome</keyword>
<evidence type="ECO:0000256" key="1">
    <source>
        <dbReference type="ARBA" id="ARBA00004651"/>
    </source>
</evidence>
<evidence type="ECO:0000259" key="9">
    <source>
        <dbReference type="PROSITE" id="PS51012"/>
    </source>
</evidence>
<dbReference type="InterPro" id="IPR013525">
    <property type="entry name" value="ABC2_TM"/>
</dbReference>